<evidence type="ECO:0000256" key="1">
    <source>
        <dbReference type="SAM" id="SignalP"/>
    </source>
</evidence>
<sequence>MVNTTLQKALLVCLAQMGSAFFALHAQAQNTSEVGIGLGGLAYKGELSPEYRLSNNRPAVFAFYRKDISVPITLRANVAYGMLRAADTNVTGENGNVLPLAAARQASMSGNLLELAGIAEYNFLDYRNRRDKVHFTPYVFVGVAPFLSRVRTTGPQPGFTAANTMVGFAFPAGVGMKLALSRRWNLGIEAGARKAFTDMLDNVSEQSPAFANSHDQDWYYLGGLSVSYTFYKIQCPESYKANPKLLR</sequence>
<protein>
    <submittedName>
        <fullName evidence="3">Outer membrane beta-barrel protein</fullName>
    </submittedName>
</protein>
<dbReference type="InterPro" id="IPR011250">
    <property type="entry name" value="OMP/PagP_B-barrel"/>
</dbReference>
<dbReference type="AlphaFoldDB" id="A0AA88JYV4"/>
<feature type="domain" description="DUF6089" evidence="2">
    <location>
        <begin position="24"/>
        <end position="235"/>
    </location>
</feature>
<evidence type="ECO:0000313" key="4">
    <source>
        <dbReference type="Proteomes" id="UP000326380"/>
    </source>
</evidence>
<dbReference type="InterPro" id="IPR045743">
    <property type="entry name" value="DUF6089"/>
</dbReference>
<feature type="signal peptide" evidence="1">
    <location>
        <begin position="1"/>
        <end position="28"/>
    </location>
</feature>
<dbReference type="EMBL" id="VTWU01000005">
    <property type="protein sequence ID" value="KAA9331539.1"/>
    <property type="molecule type" value="Genomic_DNA"/>
</dbReference>
<dbReference type="Pfam" id="PF19573">
    <property type="entry name" value="DUF6089"/>
    <property type="match status" value="1"/>
</dbReference>
<proteinExistence type="predicted"/>
<keyword evidence="4" id="KW-1185">Reference proteome</keyword>
<evidence type="ECO:0000259" key="2">
    <source>
        <dbReference type="Pfam" id="PF19573"/>
    </source>
</evidence>
<dbReference type="SUPFAM" id="SSF56925">
    <property type="entry name" value="OMPA-like"/>
    <property type="match status" value="1"/>
</dbReference>
<reference evidence="3 4" key="1">
    <citation type="submission" date="2019-09" db="EMBL/GenBank/DDBJ databases">
        <title>Genome sequence of Hymenobacter sp. M3.</title>
        <authorList>
            <person name="Srinivasan S."/>
        </authorList>
    </citation>
    <scope>NUCLEOTIDE SEQUENCE [LARGE SCALE GENOMIC DNA]</scope>
    <source>
        <strain evidence="3 4">M3</strain>
    </source>
</reference>
<name>A0AA88JYV4_9BACT</name>
<gene>
    <name evidence="3" type="ORF">F0P96_14975</name>
</gene>
<dbReference type="Proteomes" id="UP000326380">
    <property type="component" value="Unassembled WGS sequence"/>
</dbReference>
<accession>A0AA88JYV4</accession>
<comment type="caution">
    <text evidence="3">The sequence shown here is derived from an EMBL/GenBank/DDBJ whole genome shotgun (WGS) entry which is preliminary data.</text>
</comment>
<organism evidence="3 4">
    <name type="scientific">Hymenobacter busanensis</name>
    <dbReference type="NCBI Taxonomy" id="2607656"/>
    <lineage>
        <taxon>Bacteria</taxon>
        <taxon>Pseudomonadati</taxon>
        <taxon>Bacteroidota</taxon>
        <taxon>Cytophagia</taxon>
        <taxon>Cytophagales</taxon>
        <taxon>Hymenobacteraceae</taxon>
        <taxon>Hymenobacter</taxon>
    </lineage>
</organism>
<keyword evidence="1" id="KW-0732">Signal</keyword>
<feature type="chain" id="PRO_5041742195" evidence="1">
    <location>
        <begin position="29"/>
        <end position="247"/>
    </location>
</feature>
<evidence type="ECO:0000313" key="3">
    <source>
        <dbReference type="EMBL" id="KAA9331539.1"/>
    </source>
</evidence>